<organism evidence="1 2">
    <name type="scientific">Pseudodesulfovibrio senegalensis</name>
    <dbReference type="NCBI Taxonomy" id="1721087"/>
    <lineage>
        <taxon>Bacteria</taxon>
        <taxon>Pseudomonadati</taxon>
        <taxon>Thermodesulfobacteriota</taxon>
        <taxon>Desulfovibrionia</taxon>
        <taxon>Desulfovibrionales</taxon>
        <taxon>Desulfovibrionaceae</taxon>
    </lineage>
</organism>
<dbReference type="Gene3D" id="1.25.40.10">
    <property type="entry name" value="Tetratricopeptide repeat domain"/>
    <property type="match status" value="1"/>
</dbReference>
<dbReference type="OrthoDB" id="5456007at2"/>
<dbReference type="Pfam" id="PF13424">
    <property type="entry name" value="TPR_12"/>
    <property type="match status" value="1"/>
</dbReference>
<gene>
    <name evidence="1" type="ORF">F8A88_08790</name>
</gene>
<dbReference type="InterPro" id="IPR011990">
    <property type="entry name" value="TPR-like_helical_dom_sf"/>
</dbReference>
<dbReference type="RefSeq" id="WP_151150776.1">
    <property type="nucleotide sequence ID" value="NZ_WAIE01000003.1"/>
</dbReference>
<evidence type="ECO:0000313" key="2">
    <source>
        <dbReference type="Proteomes" id="UP000438699"/>
    </source>
</evidence>
<dbReference type="AlphaFoldDB" id="A0A6N6N1B3"/>
<dbReference type="SUPFAM" id="SSF48452">
    <property type="entry name" value="TPR-like"/>
    <property type="match status" value="1"/>
</dbReference>
<name>A0A6N6N1B3_9BACT</name>
<keyword evidence="2" id="KW-1185">Reference proteome</keyword>
<dbReference type="EMBL" id="WAIE01000003">
    <property type="protein sequence ID" value="KAB1441684.1"/>
    <property type="molecule type" value="Genomic_DNA"/>
</dbReference>
<protein>
    <submittedName>
        <fullName evidence="1">Tetratricopeptide repeat protein</fullName>
    </submittedName>
</protein>
<accession>A0A6N6N1B3</accession>
<comment type="caution">
    <text evidence="1">The sequence shown here is derived from an EMBL/GenBank/DDBJ whole genome shotgun (WGS) entry which is preliminary data.</text>
</comment>
<dbReference type="Proteomes" id="UP000438699">
    <property type="component" value="Unassembled WGS sequence"/>
</dbReference>
<reference evidence="1 2" key="1">
    <citation type="journal article" date="2017" name="Int. J. Syst. Evol. Microbiol.">
        <title>Desulfovibrio senegalensis sp. nov., a mesophilic sulfate reducer isolated from marine sediment.</title>
        <authorList>
            <person name="Thioye A."/>
            <person name="Gam Z.B.A."/>
            <person name="Mbengue M."/>
            <person name="Cayol J.L."/>
            <person name="Joseph-Bartoli M."/>
            <person name="Toure-Kane C."/>
            <person name="Labat M."/>
        </authorList>
    </citation>
    <scope>NUCLEOTIDE SEQUENCE [LARGE SCALE GENOMIC DNA]</scope>
    <source>
        <strain evidence="1 2">DSM 101509</strain>
    </source>
</reference>
<proteinExistence type="predicted"/>
<sequence length="287" mass="30788">MQEMEKALAGLEREAPMAMEVLCMAAFLGDAPLPAEFGLNVEGGMHSPALLNPAAAMFAVAATLDPLFNAGLAEQDPETLSFFVGQEVREAVKKAVPEAAHAQWKERACYVLNLCLPDAETGNWPAAEPLMPHVTACLDHVRNGLCSASANRLLHQTGFFLFQQERCELAVEMLEAALAVDVALKGEAHPDIASDHEGLGMVNLAGGRVAEAEGHYRRCIDLRGEIFTQDNPMLAPAHDGLAHALLAAGDSAGAVQQWDEAARIMARAAGGEHPFVVQCRENADRYR</sequence>
<evidence type="ECO:0000313" key="1">
    <source>
        <dbReference type="EMBL" id="KAB1441684.1"/>
    </source>
</evidence>